<evidence type="ECO:0000313" key="1">
    <source>
        <dbReference type="EMBL" id="QWW79472.1"/>
    </source>
</evidence>
<evidence type="ECO:0000313" key="2">
    <source>
        <dbReference type="Proteomes" id="UP000683497"/>
    </source>
</evidence>
<dbReference type="EMBL" id="CP076838">
    <property type="protein sequence ID" value="QWW79472.1"/>
    <property type="molecule type" value="Genomic_DNA"/>
</dbReference>
<gene>
    <name evidence="1" type="ORF">KQ929_20025</name>
</gene>
<dbReference type="RefSeq" id="WP_156132636.1">
    <property type="nucleotide sequence ID" value="NZ_CP071383.1"/>
</dbReference>
<proteinExistence type="predicted"/>
<evidence type="ECO:0008006" key="3">
    <source>
        <dbReference type="Google" id="ProtNLM"/>
    </source>
</evidence>
<keyword evidence="2" id="KW-1185">Reference proteome</keyword>
<protein>
    <recommendedName>
        <fullName evidence="3">Secreted peptide</fullName>
    </recommendedName>
</protein>
<accession>A0ABX8JT22</accession>
<reference evidence="1 2" key="1">
    <citation type="submission" date="2021-06" db="EMBL/GenBank/DDBJ databases">
        <title>Leclercia pneumoniae sp. nov.</title>
        <authorList>
            <person name="Hoenemann M."/>
            <person name="Viehweger A."/>
            <person name="Dietze N."/>
        </authorList>
    </citation>
    <scope>NUCLEOTIDE SEQUENCE [LARGE SCALE GENOMIC DNA]</scope>
    <source>
        <strain evidence="2">49125</strain>
    </source>
</reference>
<dbReference type="Proteomes" id="UP000683497">
    <property type="component" value="Chromosome"/>
</dbReference>
<organism evidence="1 2">
    <name type="scientific">Leclercia pneumoniae</name>
    <dbReference type="NCBI Taxonomy" id="2815358"/>
    <lineage>
        <taxon>Bacteria</taxon>
        <taxon>Pseudomonadati</taxon>
        <taxon>Pseudomonadota</taxon>
        <taxon>Gammaproteobacteria</taxon>
        <taxon>Enterobacterales</taxon>
        <taxon>Enterobacteriaceae</taxon>
        <taxon>Leclercia</taxon>
    </lineage>
</organism>
<sequence>MYLAAPLPLLFLFLVYLDACTPPLAMPMIFVFLCDLLNFTARGTRNQREQAAFTTNYHAYHADLTA</sequence>
<name>A0ABX8JT22_9ENTR</name>